<evidence type="ECO:0000313" key="8">
    <source>
        <dbReference type="EMBL" id="KAJ6219954.1"/>
    </source>
</evidence>
<organism evidence="8 9">
    <name type="scientific">Blomia tropicalis</name>
    <name type="common">Mite</name>
    <dbReference type="NCBI Taxonomy" id="40697"/>
    <lineage>
        <taxon>Eukaryota</taxon>
        <taxon>Metazoa</taxon>
        <taxon>Ecdysozoa</taxon>
        <taxon>Arthropoda</taxon>
        <taxon>Chelicerata</taxon>
        <taxon>Arachnida</taxon>
        <taxon>Acari</taxon>
        <taxon>Acariformes</taxon>
        <taxon>Sarcoptiformes</taxon>
        <taxon>Astigmata</taxon>
        <taxon>Glycyphagoidea</taxon>
        <taxon>Echimyopodidae</taxon>
        <taxon>Blomia</taxon>
    </lineage>
</organism>
<keyword evidence="5" id="KW-0472">Membrane</keyword>
<comment type="caution">
    <text evidence="8">The sequence shown here is derived from an EMBL/GenBank/DDBJ whole genome shotgun (WGS) entry which is preliminary data.</text>
</comment>
<dbReference type="PROSITE" id="PS50297">
    <property type="entry name" value="ANK_REP_REGION"/>
    <property type="match status" value="2"/>
</dbReference>
<evidence type="ECO:0000313" key="9">
    <source>
        <dbReference type="Proteomes" id="UP001142055"/>
    </source>
</evidence>
<keyword evidence="4" id="KW-0638">Presynaptic neurotoxin</keyword>
<dbReference type="GO" id="GO:0044231">
    <property type="term" value="C:host cell presynaptic membrane"/>
    <property type="evidence" value="ECO:0007669"/>
    <property type="project" value="UniProtKB-KW"/>
</dbReference>
<evidence type="ECO:0000256" key="6">
    <source>
        <dbReference type="PROSITE-ProRule" id="PRU00023"/>
    </source>
</evidence>
<name>A0A9Q0RMN3_BLOTA</name>
<dbReference type="EMBL" id="JAPWDV010000002">
    <property type="protein sequence ID" value="KAJ6219954.1"/>
    <property type="molecule type" value="Genomic_DNA"/>
</dbReference>
<protein>
    <submittedName>
        <fullName evidence="8">Uncharacterized protein</fullName>
    </submittedName>
</protein>
<comment type="subcellular location">
    <subcellularLocation>
        <location evidence="1">Target cell membrane</location>
    </subcellularLocation>
</comment>
<reference evidence="8" key="1">
    <citation type="submission" date="2022-12" db="EMBL/GenBank/DDBJ databases">
        <title>Genome assemblies of Blomia tropicalis.</title>
        <authorList>
            <person name="Cui Y."/>
        </authorList>
    </citation>
    <scope>NUCLEOTIDE SEQUENCE</scope>
    <source>
        <tissue evidence="8">Adult mites</tissue>
    </source>
</reference>
<dbReference type="GO" id="GO:0044218">
    <property type="term" value="C:other organism cell membrane"/>
    <property type="evidence" value="ECO:0007669"/>
    <property type="project" value="UniProtKB-KW"/>
</dbReference>
<dbReference type="OrthoDB" id="10251692at2759"/>
<dbReference type="Proteomes" id="UP001142055">
    <property type="component" value="Chromosome 2"/>
</dbReference>
<dbReference type="SUPFAM" id="SSF48403">
    <property type="entry name" value="Ankyrin repeat"/>
    <property type="match status" value="1"/>
</dbReference>
<keyword evidence="4" id="KW-0528">Neurotoxin</keyword>
<evidence type="ECO:0000256" key="1">
    <source>
        <dbReference type="ARBA" id="ARBA00004175"/>
    </source>
</evidence>
<accession>A0A9Q0RMN3</accession>
<dbReference type="OMA" id="EQYMTAV"/>
<proteinExistence type="predicted"/>
<evidence type="ECO:0000256" key="3">
    <source>
        <dbReference type="ARBA" id="ARBA00022537"/>
    </source>
</evidence>
<feature type="repeat" description="ANK" evidence="6">
    <location>
        <begin position="149"/>
        <end position="181"/>
    </location>
</feature>
<feature type="region of interest" description="Disordered" evidence="7">
    <location>
        <begin position="1"/>
        <end position="28"/>
    </location>
</feature>
<dbReference type="InterPro" id="IPR002110">
    <property type="entry name" value="Ankyrin_rpt"/>
</dbReference>
<gene>
    <name evidence="8" type="ORF">RDWZM_005766</name>
</gene>
<feature type="repeat" description="ANK" evidence="6">
    <location>
        <begin position="83"/>
        <end position="115"/>
    </location>
</feature>
<evidence type="ECO:0000256" key="2">
    <source>
        <dbReference type="ARBA" id="ARBA00022483"/>
    </source>
</evidence>
<sequence>MNNDNKSHCDDKQENNHNNNIASRRSAFSPYRPSTVLTNLQRGNIQTQTSSEPPVRNIHQLAALGELFASNLDSTLVNIPDDNGLTPILWAAFNGQLVSLNLLHTHGADPHYKGPSGENALSMASANGHTHVVKALLGLGVNVNATDEDGNTALMYAAYKDHKSCVQELLDHGADLTLENSNLDTAFDISVKRGCKEVQSVIEKHILKTFTNK</sequence>
<feature type="compositionally biased region" description="Basic and acidic residues" evidence="7">
    <location>
        <begin position="1"/>
        <end position="15"/>
    </location>
</feature>
<dbReference type="InterPro" id="IPR036770">
    <property type="entry name" value="Ankyrin_rpt-contain_sf"/>
</dbReference>
<keyword evidence="2" id="KW-0268">Exocytosis</keyword>
<dbReference type="PROSITE" id="PS50088">
    <property type="entry name" value="ANK_REPEAT"/>
    <property type="match status" value="3"/>
</dbReference>
<dbReference type="Pfam" id="PF12796">
    <property type="entry name" value="Ank_2"/>
    <property type="match status" value="1"/>
</dbReference>
<keyword evidence="5" id="KW-1053">Target membrane</keyword>
<feature type="repeat" description="ANK" evidence="6">
    <location>
        <begin position="116"/>
        <end position="148"/>
    </location>
</feature>
<evidence type="ECO:0000256" key="7">
    <source>
        <dbReference type="SAM" id="MobiDB-lite"/>
    </source>
</evidence>
<evidence type="ECO:0000256" key="4">
    <source>
        <dbReference type="ARBA" id="ARBA00023028"/>
    </source>
</evidence>
<dbReference type="PANTHER" id="PTHR22677">
    <property type="entry name" value="ANKYRIN REPEAT DOMAIN-CONTAINING PROTEIN 60"/>
    <property type="match status" value="1"/>
</dbReference>
<dbReference type="SMART" id="SM00248">
    <property type="entry name" value="ANK"/>
    <property type="match status" value="3"/>
</dbReference>
<dbReference type="InterPro" id="IPR039323">
    <property type="entry name" value="ANKRD_45/46/60"/>
</dbReference>
<dbReference type="Gene3D" id="1.25.40.20">
    <property type="entry name" value="Ankyrin repeat-containing domain"/>
    <property type="match status" value="1"/>
</dbReference>
<keyword evidence="6" id="KW-0040">ANK repeat</keyword>
<dbReference type="GO" id="GO:0006887">
    <property type="term" value="P:exocytosis"/>
    <property type="evidence" value="ECO:0007669"/>
    <property type="project" value="UniProtKB-KW"/>
</dbReference>
<dbReference type="AlphaFoldDB" id="A0A9Q0RMN3"/>
<keyword evidence="3" id="KW-1052">Target cell membrane</keyword>
<keyword evidence="9" id="KW-1185">Reference proteome</keyword>
<keyword evidence="4" id="KW-0800">Toxin</keyword>
<dbReference type="PANTHER" id="PTHR22677:SF4">
    <property type="entry name" value="USHER SYNDROME TYPE-1G PROTEIN-LIKE PROTEIN"/>
    <property type="match status" value="1"/>
</dbReference>
<evidence type="ECO:0000256" key="5">
    <source>
        <dbReference type="ARBA" id="ARBA00023298"/>
    </source>
</evidence>